<dbReference type="Proteomes" id="UP001596122">
    <property type="component" value="Unassembled WGS sequence"/>
</dbReference>
<dbReference type="PRINTS" id="PR00080">
    <property type="entry name" value="SDRFAMILY"/>
</dbReference>
<dbReference type="EC" id="1.1.1.-" evidence="3"/>
<protein>
    <submittedName>
        <fullName evidence="3">SDR family NAD(P)-dependent oxidoreductase</fullName>
        <ecNumber evidence="3">1.1.1.-</ecNumber>
    </submittedName>
</protein>
<dbReference type="PRINTS" id="PR00081">
    <property type="entry name" value="GDHRDH"/>
</dbReference>
<keyword evidence="2 3" id="KW-0560">Oxidoreductase</keyword>
<dbReference type="Gene3D" id="3.40.50.720">
    <property type="entry name" value="NAD(P)-binding Rossmann-like Domain"/>
    <property type="match status" value="1"/>
</dbReference>
<dbReference type="PANTHER" id="PTHR42760">
    <property type="entry name" value="SHORT-CHAIN DEHYDROGENASES/REDUCTASES FAMILY MEMBER"/>
    <property type="match status" value="1"/>
</dbReference>
<dbReference type="GO" id="GO:0016491">
    <property type="term" value="F:oxidoreductase activity"/>
    <property type="evidence" value="ECO:0007669"/>
    <property type="project" value="UniProtKB-KW"/>
</dbReference>
<dbReference type="PANTHER" id="PTHR42760:SF133">
    <property type="entry name" value="3-OXOACYL-[ACYL-CARRIER-PROTEIN] REDUCTASE"/>
    <property type="match status" value="1"/>
</dbReference>
<evidence type="ECO:0000256" key="1">
    <source>
        <dbReference type="ARBA" id="ARBA00006484"/>
    </source>
</evidence>
<reference evidence="4" key="1">
    <citation type="journal article" date="2019" name="Int. J. Syst. Evol. Microbiol.">
        <title>The Global Catalogue of Microorganisms (GCM) 10K type strain sequencing project: providing services to taxonomists for standard genome sequencing and annotation.</title>
        <authorList>
            <consortium name="The Broad Institute Genomics Platform"/>
            <consortium name="The Broad Institute Genome Sequencing Center for Infectious Disease"/>
            <person name="Wu L."/>
            <person name="Ma J."/>
        </authorList>
    </citation>
    <scope>NUCLEOTIDE SEQUENCE [LARGE SCALE GENOMIC DNA]</scope>
    <source>
        <strain evidence="4">CCUG 43114</strain>
    </source>
</reference>
<evidence type="ECO:0000256" key="2">
    <source>
        <dbReference type="ARBA" id="ARBA00023002"/>
    </source>
</evidence>
<evidence type="ECO:0000313" key="3">
    <source>
        <dbReference type="EMBL" id="MFC5382103.1"/>
    </source>
</evidence>
<proteinExistence type="inferred from homology"/>
<dbReference type="Pfam" id="PF13561">
    <property type="entry name" value="adh_short_C2"/>
    <property type="match status" value="1"/>
</dbReference>
<dbReference type="SUPFAM" id="SSF51735">
    <property type="entry name" value="NAD(P)-binding Rossmann-fold domains"/>
    <property type="match status" value="1"/>
</dbReference>
<evidence type="ECO:0000313" key="4">
    <source>
        <dbReference type="Proteomes" id="UP001596122"/>
    </source>
</evidence>
<sequence length="248" mass="25187">MQALVTGGRGGIGRAVVAGLEADGYDVVVADVTPAPPASTHVRHVQVDLSAEAGVREAVAAAASTGGIDALVGCVGISPKRDGRAAALHELSTEEWETVFRVNVTSVFLTLREAWPVLTDGVGSVVNLVSVVAKLGAAGPPETSFGLLHPAGAHYCASKAALASLTASASRALAPRGIRCNGVAPGVIGSGMKGSTDPAVQERMVRQLPLGRAGEPEEVADVVRFLVSPAARYVTGEIIDVDGGWVPD</sequence>
<name>A0ABW0GQ36_9MICO</name>
<organism evidence="3 4">
    <name type="scientific">Aquipuribacter nitratireducens</name>
    <dbReference type="NCBI Taxonomy" id="650104"/>
    <lineage>
        <taxon>Bacteria</taxon>
        <taxon>Bacillati</taxon>
        <taxon>Actinomycetota</taxon>
        <taxon>Actinomycetes</taxon>
        <taxon>Micrococcales</taxon>
        <taxon>Intrasporangiaceae</taxon>
        <taxon>Aquipuribacter</taxon>
    </lineage>
</organism>
<gene>
    <name evidence="3" type="ORF">ACFPJ6_15135</name>
</gene>
<keyword evidence="4" id="KW-1185">Reference proteome</keyword>
<comment type="caution">
    <text evidence="3">The sequence shown here is derived from an EMBL/GenBank/DDBJ whole genome shotgun (WGS) entry which is preliminary data.</text>
</comment>
<comment type="similarity">
    <text evidence="1">Belongs to the short-chain dehydrogenases/reductases (SDR) family.</text>
</comment>
<dbReference type="RefSeq" id="WP_340269787.1">
    <property type="nucleotide sequence ID" value="NZ_JBBEOG010000005.1"/>
</dbReference>
<dbReference type="EMBL" id="JBHSLD010000014">
    <property type="protein sequence ID" value="MFC5382103.1"/>
    <property type="molecule type" value="Genomic_DNA"/>
</dbReference>
<dbReference type="InterPro" id="IPR036291">
    <property type="entry name" value="NAD(P)-bd_dom_sf"/>
</dbReference>
<dbReference type="InterPro" id="IPR002347">
    <property type="entry name" value="SDR_fam"/>
</dbReference>
<accession>A0ABW0GQ36</accession>